<reference evidence="7 8" key="1">
    <citation type="submission" date="2020-05" db="EMBL/GenBank/DDBJ databases">
        <title>Genome sequence of Kribbella sandramycini ATCC 39419.</title>
        <authorList>
            <person name="Maclea K.S."/>
            <person name="Fair J.L."/>
        </authorList>
    </citation>
    <scope>NUCLEOTIDE SEQUENCE [LARGE SCALE GENOMIC DNA]</scope>
    <source>
        <strain evidence="7 8">ATCC 39419</strain>
    </source>
</reference>
<keyword evidence="8" id="KW-1185">Reference proteome</keyword>
<dbReference type="GO" id="GO:0003700">
    <property type="term" value="F:DNA-binding transcription factor activity"/>
    <property type="evidence" value="ECO:0007669"/>
    <property type="project" value="TreeGrafter"/>
</dbReference>
<dbReference type="GO" id="GO:0000976">
    <property type="term" value="F:transcription cis-regulatory region binding"/>
    <property type="evidence" value="ECO:0007669"/>
    <property type="project" value="TreeGrafter"/>
</dbReference>
<feature type="DNA-binding region" description="H-T-H motif" evidence="4">
    <location>
        <begin position="32"/>
        <end position="51"/>
    </location>
</feature>
<dbReference type="InterPro" id="IPR050109">
    <property type="entry name" value="HTH-type_TetR-like_transc_reg"/>
</dbReference>
<evidence type="ECO:0000313" key="6">
    <source>
        <dbReference type="EMBL" id="MBB6567111.1"/>
    </source>
</evidence>
<feature type="domain" description="HTH tetR-type" evidence="5">
    <location>
        <begin position="9"/>
        <end position="69"/>
    </location>
</feature>
<sequence>MRERTFTEQARRAQLIDVTIDQVAEHGYPATSLARIAAAAGITKAAVIYHFASKNALVEAAHAQVLSALVATVGAAVDAAGPAGAPAAYVRSMIGHLRANPRHTRMIIEAMTNVVPPEQLVEQRAARWSPLAELLRAARAAHGLADDVDLRTAALIIGGGIDAIVQESLSDPSYDTTPAAELLIEALQLAWLAPQN</sequence>
<dbReference type="Proteomes" id="UP000534306">
    <property type="component" value="Unassembled WGS sequence"/>
</dbReference>
<proteinExistence type="predicted"/>
<dbReference type="Gene3D" id="1.10.357.10">
    <property type="entry name" value="Tetracycline Repressor, domain 2"/>
    <property type="match status" value="1"/>
</dbReference>
<dbReference type="EMBL" id="JACHKF010000001">
    <property type="protein sequence ID" value="MBB6567111.1"/>
    <property type="molecule type" value="Genomic_DNA"/>
</dbReference>
<keyword evidence="2 4" id="KW-0238">DNA-binding</keyword>
<dbReference type="PANTHER" id="PTHR30055">
    <property type="entry name" value="HTH-TYPE TRANSCRIPTIONAL REGULATOR RUTR"/>
    <property type="match status" value="1"/>
</dbReference>
<evidence type="ECO:0000259" key="5">
    <source>
        <dbReference type="PROSITE" id="PS50977"/>
    </source>
</evidence>
<dbReference type="Proteomes" id="UP000553957">
    <property type="component" value="Unassembled WGS sequence"/>
</dbReference>
<evidence type="ECO:0000313" key="8">
    <source>
        <dbReference type="Proteomes" id="UP000534306"/>
    </source>
</evidence>
<dbReference type="InterPro" id="IPR001647">
    <property type="entry name" value="HTH_TetR"/>
</dbReference>
<organism evidence="7 8">
    <name type="scientific">Kribbella sandramycini</name>
    <dbReference type="NCBI Taxonomy" id="60450"/>
    <lineage>
        <taxon>Bacteria</taxon>
        <taxon>Bacillati</taxon>
        <taxon>Actinomycetota</taxon>
        <taxon>Actinomycetes</taxon>
        <taxon>Propionibacteriales</taxon>
        <taxon>Kribbellaceae</taxon>
        <taxon>Kribbella</taxon>
    </lineage>
</organism>
<evidence type="ECO:0000256" key="2">
    <source>
        <dbReference type="ARBA" id="ARBA00023125"/>
    </source>
</evidence>
<name>A0A7Y4L5M1_9ACTN</name>
<dbReference type="InterPro" id="IPR036271">
    <property type="entry name" value="Tet_transcr_reg_TetR-rel_C_sf"/>
</dbReference>
<comment type="caution">
    <text evidence="7">The sequence shown here is derived from an EMBL/GenBank/DDBJ whole genome shotgun (WGS) entry which is preliminary data.</text>
</comment>
<dbReference type="AlphaFoldDB" id="A0A7Y4L5M1"/>
<reference evidence="6 9" key="2">
    <citation type="submission" date="2020-08" db="EMBL/GenBank/DDBJ databases">
        <title>Sequencing the genomes of 1000 actinobacteria strains.</title>
        <authorList>
            <person name="Klenk H.-P."/>
        </authorList>
    </citation>
    <scope>NUCLEOTIDE SEQUENCE [LARGE SCALE GENOMIC DNA]</scope>
    <source>
        <strain evidence="6 9">DSM 15626</strain>
    </source>
</reference>
<dbReference type="Pfam" id="PF00440">
    <property type="entry name" value="TetR_N"/>
    <property type="match status" value="1"/>
</dbReference>
<keyword evidence="1" id="KW-0805">Transcription regulation</keyword>
<dbReference type="PRINTS" id="PR00455">
    <property type="entry name" value="HTHTETR"/>
</dbReference>
<evidence type="ECO:0000256" key="1">
    <source>
        <dbReference type="ARBA" id="ARBA00023015"/>
    </source>
</evidence>
<evidence type="ECO:0000256" key="3">
    <source>
        <dbReference type="ARBA" id="ARBA00023163"/>
    </source>
</evidence>
<dbReference type="RefSeq" id="WP_171678062.1">
    <property type="nucleotide sequence ID" value="NZ_BAAAGT010000008.1"/>
</dbReference>
<accession>A0A7Y4L5M1</accession>
<dbReference type="EMBL" id="JABJRC010000009">
    <property type="protein sequence ID" value="NOL44828.1"/>
    <property type="molecule type" value="Genomic_DNA"/>
</dbReference>
<dbReference type="SUPFAM" id="SSF48498">
    <property type="entry name" value="Tetracyclin repressor-like, C-terminal domain"/>
    <property type="match status" value="1"/>
</dbReference>
<dbReference type="InterPro" id="IPR009057">
    <property type="entry name" value="Homeodomain-like_sf"/>
</dbReference>
<protein>
    <submittedName>
        <fullName evidence="6">AcrR family transcriptional regulator</fullName>
    </submittedName>
    <submittedName>
        <fullName evidence="7">TetR family transcriptional regulator</fullName>
    </submittedName>
</protein>
<evidence type="ECO:0000256" key="4">
    <source>
        <dbReference type="PROSITE-ProRule" id="PRU00335"/>
    </source>
</evidence>
<gene>
    <name evidence="6" type="ORF">HNR71_002748</name>
    <name evidence="7" type="ORF">HPO96_31715</name>
</gene>
<dbReference type="PROSITE" id="PS50977">
    <property type="entry name" value="HTH_TETR_2"/>
    <property type="match status" value="1"/>
</dbReference>
<keyword evidence="3" id="KW-0804">Transcription</keyword>
<evidence type="ECO:0000313" key="9">
    <source>
        <dbReference type="Proteomes" id="UP000553957"/>
    </source>
</evidence>
<dbReference type="PANTHER" id="PTHR30055:SF234">
    <property type="entry name" value="HTH-TYPE TRANSCRIPTIONAL REGULATOR BETI"/>
    <property type="match status" value="1"/>
</dbReference>
<dbReference type="SUPFAM" id="SSF46689">
    <property type="entry name" value="Homeodomain-like"/>
    <property type="match status" value="1"/>
</dbReference>
<evidence type="ECO:0000313" key="7">
    <source>
        <dbReference type="EMBL" id="NOL44828.1"/>
    </source>
</evidence>